<dbReference type="RefSeq" id="WP_208155283.1">
    <property type="nucleotide sequence ID" value="NZ_JAGEVF010000015.1"/>
</dbReference>
<organism evidence="1 2">
    <name type="scientific">Winogradskyella pelagia</name>
    <dbReference type="NCBI Taxonomy" id="2819984"/>
    <lineage>
        <taxon>Bacteria</taxon>
        <taxon>Pseudomonadati</taxon>
        <taxon>Bacteroidota</taxon>
        <taxon>Flavobacteriia</taxon>
        <taxon>Flavobacteriales</taxon>
        <taxon>Flavobacteriaceae</taxon>
        <taxon>Winogradskyella</taxon>
    </lineage>
</organism>
<keyword evidence="2" id="KW-1185">Reference proteome</keyword>
<sequence>MKFLAAILFSSISILIINCQNSITDFSSLKMVDNKELKSTLFNINNSFLHKDKLERFFIKGYKISSMEEIEFNDGDDKMEFYYFAVSSLDENPEIDGKLYITDRYNYPKIEKIIDNNKDNCFDVIINHKVKIRERVESQNLTIKLPYF</sequence>
<evidence type="ECO:0000313" key="2">
    <source>
        <dbReference type="Proteomes" id="UP000676776"/>
    </source>
</evidence>
<evidence type="ECO:0008006" key="3">
    <source>
        <dbReference type="Google" id="ProtNLM"/>
    </source>
</evidence>
<accession>A0ABS3T5C7</accession>
<reference evidence="1 2" key="1">
    <citation type="submission" date="2021-03" db="EMBL/GenBank/DDBJ databases">
        <title>Winogradskyella sp. nov., isolated from costal sediment.</title>
        <authorList>
            <person name="Gao C."/>
        </authorList>
    </citation>
    <scope>NUCLEOTIDE SEQUENCE [LARGE SCALE GENOMIC DNA]</scope>
    <source>
        <strain evidence="1 2">DF17</strain>
    </source>
</reference>
<proteinExistence type="predicted"/>
<protein>
    <recommendedName>
        <fullName evidence="3">Lipoprotein</fullName>
    </recommendedName>
</protein>
<comment type="caution">
    <text evidence="1">The sequence shown here is derived from an EMBL/GenBank/DDBJ whole genome shotgun (WGS) entry which is preliminary data.</text>
</comment>
<gene>
    <name evidence="1" type="ORF">J4050_14315</name>
</gene>
<name>A0ABS3T5C7_9FLAO</name>
<evidence type="ECO:0000313" key="1">
    <source>
        <dbReference type="EMBL" id="MBO3117927.1"/>
    </source>
</evidence>
<dbReference type="EMBL" id="JAGEVF010000015">
    <property type="protein sequence ID" value="MBO3117927.1"/>
    <property type="molecule type" value="Genomic_DNA"/>
</dbReference>
<dbReference type="Proteomes" id="UP000676776">
    <property type="component" value="Unassembled WGS sequence"/>
</dbReference>